<dbReference type="Gene3D" id="2.60.40.1120">
    <property type="entry name" value="Carboxypeptidase-like, regulatory domain"/>
    <property type="match status" value="1"/>
</dbReference>
<evidence type="ECO:0000256" key="4">
    <source>
        <dbReference type="SAM" id="SignalP"/>
    </source>
</evidence>
<reference evidence="7 8" key="1">
    <citation type="journal article" date="2013" name="Genome Announc.">
        <title>Draft Genome Sequence of Arcticibacter svalbardensis Strain MN12-7T, a Member of the Family Sphingobacteriaceae Isolated from an Arctic Soil Sample.</title>
        <authorList>
            <person name="Shivaji S."/>
            <person name="Ara S."/>
            <person name="Prasad S."/>
            <person name="Manasa B.P."/>
            <person name="Begum Z."/>
            <person name="Singh A."/>
            <person name="Kumar Pinnaka A."/>
        </authorList>
    </citation>
    <scope>NUCLEOTIDE SEQUENCE [LARGE SCALE GENOMIC DNA]</scope>
    <source>
        <strain evidence="7 8">MN12-7</strain>
    </source>
</reference>
<dbReference type="EMBL" id="AQPN01000137">
    <property type="protein sequence ID" value="EOR92987.1"/>
    <property type="molecule type" value="Genomic_DNA"/>
</dbReference>
<comment type="subcellular location">
    <subcellularLocation>
        <location evidence="1">Cell outer membrane</location>
    </subcellularLocation>
</comment>
<dbReference type="Proteomes" id="UP000014174">
    <property type="component" value="Unassembled WGS sequence"/>
</dbReference>
<proteinExistence type="predicted"/>
<dbReference type="InterPro" id="IPR037066">
    <property type="entry name" value="Plug_dom_sf"/>
</dbReference>
<evidence type="ECO:0000256" key="3">
    <source>
        <dbReference type="ARBA" id="ARBA00023237"/>
    </source>
</evidence>
<evidence type="ECO:0000259" key="6">
    <source>
        <dbReference type="Pfam" id="PF14905"/>
    </source>
</evidence>
<evidence type="ECO:0000259" key="5">
    <source>
        <dbReference type="Pfam" id="PF07715"/>
    </source>
</evidence>
<dbReference type="AlphaFoldDB" id="R9GMB9"/>
<dbReference type="PANTHER" id="PTHR40980">
    <property type="entry name" value="PLUG DOMAIN-CONTAINING PROTEIN"/>
    <property type="match status" value="1"/>
</dbReference>
<gene>
    <name evidence="7" type="ORF">ADIARSV_3839</name>
</gene>
<comment type="caution">
    <text evidence="7">The sequence shown here is derived from an EMBL/GenBank/DDBJ whole genome shotgun (WGS) entry which is preliminary data.</text>
</comment>
<evidence type="ECO:0000313" key="7">
    <source>
        <dbReference type="EMBL" id="EOR92987.1"/>
    </source>
</evidence>
<dbReference type="OrthoDB" id="9768470at2"/>
<dbReference type="Pfam" id="PF07715">
    <property type="entry name" value="Plug"/>
    <property type="match status" value="1"/>
</dbReference>
<dbReference type="InterPro" id="IPR036942">
    <property type="entry name" value="Beta-barrel_TonB_sf"/>
</dbReference>
<feature type="domain" description="TonB-dependent receptor plug" evidence="5">
    <location>
        <begin position="139"/>
        <end position="236"/>
    </location>
</feature>
<organism evidence="7 8">
    <name type="scientific">Arcticibacter svalbardensis MN12-7</name>
    <dbReference type="NCBI Taxonomy" id="1150600"/>
    <lineage>
        <taxon>Bacteria</taxon>
        <taxon>Pseudomonadati</taxon>
        <taxon>Bacteroidota</taxon>
        <taxon>Sphingobacteriia</taxon>
        <taxon>Sphingobacteriales</taxon>
        <taxon>Sphingobacteriaceae</taxon>
        <taxon>Arcticibacter</taxon>
    </lineage>
</organism>
<sequence>MKNYFTIKITGLLIFLTLQLFTASGQSVGKISGKVTDKKTGETLIGLSVKIQGTTKGSSTSVDGRYSLNGLAPGKYILDFSYIGYQTKRVSDITVTANNTTTLDIVMEESSGQQLQQVVINVSARKASLDALYASQKNSSKISDGISADQITRSPDRSTGEVLKRVSGTTIQDNKFVIVRGLSDRYNNASLDNASLPSTEPNRKAFSFDIIPSSLIDNVVVSKTATPDMAGDFAGGSIQIITKDIPEKNFTTINLGTGWNSQSTFKDFYATRRVSSNYLGFDNKRELPANFPTNKSRLDALQAPQRQALLQQFPQIGSINNSKGILSQNHQFTLGRVIDVKNGGRFGLVGSITYSNSETTRPEVERNYQYYDFEDRVNTFSTNVGALLNLSYTKGKNKFAFKNLYNKILEDKFTYREGEDAGKSSDIRYYAFDMNQKGLLKTSIEGEHQPNDVHKINWNASFAKVTNTQPDQFKIGYQRNISDRDNASVPFLASNTALTRENNRLFLDMDENLINASVNDQITLNILSQPAKLKLGIGGQYRQRDFTNRLLGAVLTSFDEDIQSRPINTLYGQDLIQSGAYQLSEIVNGAFEYSADVYTGFGYAMLDNKLGEKSRVVWGVRAEKFNLDIDANEGIAVKKDYLDILPSLNYTYAISPKSNFRASYYRTLARPELREWAPTTYYDYENLYLVKGNSSLERSLIDNADIRYELYPGAGQIFSVSAFYKNFKNAIEPFVDDRTSTNELTYFNTDKAVNYGFELEIRHPLTFNDDAIGFFQNTSLYVNGAYIKSKINNPVDPDDLLIHKTRPMVGQSPYSINAGLQNTSFDDRLNLSLLYNRIGRRIFALGSYLLEDIYEAPRDAVDFQASYWLKKNKAQLKLNVSNLLNTRTLFYFDYTQDKKFSGSETAPDKNGTSRTDEIQARYKSGTNASLSFSYTF</sequence>
<dbReference type="Gene3D" id="2.170.130.10">
    <property type="entry name" value="TonB-dependent receptor, plug domain"/>
    <property type="match status" value="1"/>
</dbReference>
<dbReference type="eggNOG" id="COG4771">
    <property type="taxonomic scope" value="Bacteria"/>
</dbReference>
<dbReference type="Gene3D" id="2.40.170.20">
    <property type="entry name" value="TonB-dependent receptor, beta-barrel domain"/>
    <property type="match status" value="1"/>
</dbReference>
<evidence type="ECO:0000256" key="2">
    <source>
        <dbReference type="ARBA" id="ARBA00023136"/>
    </source>
</evidence>
<keyword evidence="2" id="KW-0472">Membrane</keyword>
<feature type="chain" id="PRO_5004472173" evidence="4">
    <location>
        <begin position="23"/>
        <end position="936"/>
    </location>
</feature>
<accession>R9GMB9</accession>
<dbReference type="GO" id="GO:0009279">
    <property type="term" value="C:cell outer membrane"/>
    <property type="evidence" value="ECO:0007669"/>
    <property type="project" value="UniProtKB-SubCell"/>
</dbReference>
<dbReference type="InterPro" id="IPR012910">
    <property type="entry name" value="Plug_dom"/>
</dbReference>
<keyword evidence="4" id="KW-0732">Signal</keyword>
<dbReference type="Pfam" id="PF13715">
    <property type="entry name" value="CarbopepD_reg_2"/>
    <property type="match status" value="1"/>
</dbReference>
<dbReference type="InterPro" id="IPR008969">
    <property type="entry name" value="CarboxyPept-like_regulatory"/>
</dbReference>
<protein>
    <submittedName>
        <fullName evidence="7">TonB-dependent receptor</fullName>
    </submittedName>
</protein>
<keyword evidence="8" id="KW-1185">Reference proteome</keyword>
<evidence type="ECO:0000256" key="1">
    <source>
        <dbReference type="ARBA" id="ARBA00004442"/>
    </source>
</evidence>
<dbReference type="InterPro" id="IPR041700">
    <property type="entry name" value="OMP_b-brl_3"/>
</dbReference>
<name>R9GMB9_9SPHI</name>
<dbReference type="SUPFAM" id="SSF49464">
    <property type="entry name" value="Carboxypeptidase regulatory domain-like"/>
    <property type="match status" value="1"/>
</dbReference>
<dbReference type="STRING" id="1150600.ADIARSV_3839"/>
<dbReference type="Pfam" id="PF14905">
    <property type="entry name" value="OMP_b-brl_3"/>
    <property type="match status" value="1"/>
</dbReference>
<dbReference type="PANTHER" id="PTHR40980:SF5">
    <property type="entry name" value="TONB-DEPENDENT RECEPTOR"/>
    <property type="match status" value="1"/>
</dbReference>
<feature type="domain" description="Outer membrane protein beta-barrel" evidence="6">
    <location>
        <begin position="576"/>
        <end position="905"/>
    </location>
</feature>
<dbReference type="eggNOG" id="COG1629">
    <property type="taxonomic scope" value="Bacteria"/>
</dbReference>
<dbReference type="PATRIC" id="fig|1150600.3.peg.3806"/>
<keyword evidence="3" id="KW-0998">Cell outer membrane</keyword>
<keyword evidence="7" id="KW-0675">Receptor</keyword>
<feature type="signal peptide" evidence="4">
    <location>
        <begin position="1"/>
        <end position="22"/>
    </location>
</feature>
<dbReference type="SUPFAM" id="SSF56935">
    <property type="entry name" value="Porins"/>
    <property type="match status" value="1"/>
</dbReference>
<evidence type="ECO:0000313" key="8">
    <source>
        <dbReference type="Proteomes" id="UP000014174"/>
    </source>
</evidence>
<dbReference type="RefSeq" id="WP_016197064.1">
    <property type="nucleotide sequence ID" value="NZ_AQPN01000137.1"/>
</dbReference>